<dbReference type="GO" id="GO:0006351">
    <property type="term" value="P:DNA-templated transcription"/>
    <property type="evidence" value="ECO:0007669"/>
    <property type="project" value="InterPro"/>
</dbReference>
<feature type="transmembrane region" description="Helical" evidence="12">
    <location>
        <begin position="413"/>
        <end position="435"/>
    </location>
</feature>
<dbReference type="InterPro" id="IPR043128">
    <property type="entry name" value="Rev_trsase/Diguanyl_cyclase"/>
</dbReference>
<evidence type="ECO:0000256" key="6">
    <source>
        <dbReference type="ARBA" id="ARBA00022801"/>
    </source>
</evidence>
<dbReference type="InterPro" id="IPR001205">
    <property type="entry name" value="RNA-dir_pol_C"/>
</dbReference>
<dbReference type="Pfam" id="PF00680">
    <property type="entry name" value="RdRP_1"/>
    <property type="match status" value="1"/>
</dbReference>
<dbReference type="GO" id="GO:0003723">
    <property type="term" value="F:RNA binding"/>
    <property type="evidence" value="ECO:0007669"/>
    <property type="project" value="InterPro"/>
</dbReference>
<dbReference type="GO" id="GO:0008234">
    <property type="term" value="F:cysteine-type peptidase activity"/>
    <property type="evidence" value="ECO:0007669"/>
    <property type="project" value="UniProtKB-KW"/>
</dbReference>
<dbReference type="GO" id="GO:0003724">
    <property type="term" value="F:RNA helicase activity"/>
    <property type="evidence" value="ECO:0007669"/>
    <property type="project" value="InterPro"/>
</dbReference>
<dbReference type="GO" id="GO:0003968">
    <property type="term" value="F:RNA-directed RNA polymerase activity"/>
    <property type="evidence" value="ECO:0007669"/>
    <property type="project" value="InterPro"/>
</dbReference>
<dbReference type="InterPro" id="IPR014759">
    <property type="entry name" value="Helicase_SF3_ssRNA_vir"/>
</dbReference>
<dbReference type="Pfam" id="PF00910">
    <property type="entry name" value="RNA_helicase"/>
    <property type="match status" value="1"/>
</dbReference>
<dbReference type="Gene3D" id="3.30.70.270">
    <property type="match status" value="1"/>
</dbReference>
<keyword evidence="12" id="KW-1133">Transmembrane helix</keyword>
<keyword evidence="8" id="KW-0067">ATP-binding</keyword>
<keyword evidence="5" id="KW-0547">Nucleotide-binding</keyword>
<evidence type="ECO:0000256" key="11">
    <source>
        <dbReference type="SAM" id="MobiDB-lite"/>
    </source>
</evidence>
<evidence type="ECO:0000256" key="10">
    <source>
        <dbReference type="ARBA" id="ARBA00022953"/>
    </source>
</evidence>
<dbReference type="EMBL" id="MT138123">
    <property type="protein sequence ID" value="QKN88991.1"/>
    <property type="molecule type" value="Genomic_RNA"/>
</dbReference>
<dbReference type="InterPro" id="IPR043502">
    <property type="entry name" value="DNA/RNA_pol_sf"/>
</dbReference>
<evidence type="ECO:0000313" key="14">
    <source>
        <dbReference type="EMBL" id="QKN88991.1"/>
    </source>
</evidence>
<dbReference type="SUPFAM" id="SSF52540">
    <property type="entry name" value="P-loop containing nucleoside triphosphate hydrolases"/>
    <property type="match status" value="1"/>
</dbReference>
<feature type="compositionally biased region" description="Polar residues" evidence="11">
    <location>
        <begin position="3271"/>
        <end position="3280"/>
    </location>
</feature>
<keyword evidence="4" id="KW-0548">Nucleotidyltransferase</keyword>
<evidence type="ECO:0000259" key="13">
    <source>
        <dbReference type="PROSITE" id="PS51218"/>
    </source>
</evidence>
<evidence type="ECO:0000256" key="7">
    <source>
        <dbReference type="ARBA" id="ARBA00022807"/>
    </source>
</evidence>
<keyword evidence="9" id="KW-0946">Virion</keyword>
<dbReference type="PROSITE" id="PS51218">
    <property type="entry name" value="SF3_HELICASE_2"/>
    <property type="match status" value="1"/>
</dbReference>
<dbReference type="Gene3D" id="2.60.120.20">
    <property type="match status" value="1"/>
</dbReference>
<evidence type="ECO:0000256" key="5">
    <source>
        <dbReference type="ARBA" id="ARBA00022741"/>
    </source>
</evidence>
<keyword evidence="3" id="KW-0808">Transferase</keyword>
<dbReference type="InterPro" id="IPR009003">
    <property type="entry name" value="Peptidase_S1_PA"/>
</dbReference>
<evidence type="ECO:0000256" key="1">
    <source>
        <dbReference type="ARBA" id="ARBA00004328"/>
    </source>
</evidence>
<dbReference type="GO" id="GO:0005524">
    <property type="term" value="F:ATP binding"/>
    <property type="evidence" value="ECO:0007669"/>
    <property type="project" value="UniProtKB-KW"/>
</dbReference>
<dbReference type="SUPFAM" id="SSF88633">
    <property type="entry name" value="Positive stranded ssRNA viruses"/>
    <property type="match status" value="1"/>
</dbReference>
<keyword evidence="12" id="KW-0812">Transmembrane</keyword>
<reference evidence="14" key="1">
    <citation type="submission" date="2020-01" db="EMBL/GenBank/DDBJ databases">
        <title>Viral genomes from wild and zoo birds in China.</title>
        <authorList>
            <person name="Lu J."/>
            <person name="Shan T."/>
            <person name="Yang S."/>
            <person name="Zhang W."/>
        </authorList>
    </citation>
    <scope>NUCLEOTIDE SEQUENCE</scope>
    <source>
        <strain evidence="14">Cfe153shi06</strain>
    </source>
</reference>
<keyword evidence="6" id="KW-0378">Hydrolase</keyword>
<keyword evidence="7" id="KW-0788">Thiol protease</keyword>
<keyword evidence="2" id="KW-0645">Protease</keyword>
<feature type="compositionally biased region" description="Polar residues" evidence="11">
    <location>
        <begin position="3244"/>
        <end position="3259"/>
    </location>
</feature>
<evidence type="ECO:0000256" key="8">
    <source>
        <dbReference type="ARBA" id="ARBA00022840"/>
    </source>
</evidence>
<evidence type="ECO:0000256" key="4">
    <source>
        <dbReference type="ARBA" id="ARBA00022695"/>
    </source>
</evidence>
<protein>
    <recommendedName>
        <fullName evidence="13">SF3 helicase domain-containing protein</fullName>
    </recommendedName>
</protein>
<evidence type="ECO:0000256" key="12">
    <source>
        <dbReference type="SAM" id="Phobius"/>
    </source>
</evidence>
<evidence type="ECO:0000256" key="9">
    <source>
        <dbReference type="ARBA" id="ARBA00022844"/>
    </source>
</evidence>
<proteinExistence type="predicted"/>
<keyword evidence="10" id="KW-0693">Viral RNA replication</keyword>
<dbReference type="Gene3D" id="3.40.50.300">
    <property type="entry name" value="P-loop containing nucleotide triphosphate hydrolases"/>
    <property type="match status" value="1"/>
</dbReference>
<organism evidence="14">
    <name type="scientific">Riboviria sp</name>
    <dbReference type="NCBI Taxonomy" id="2585031"/>
    <lineage>
        <taxon>Viruses</taxon>
        <taxon>Riboviria</taxon>
    </lineage>
</organism>
<feature type="region of interest" description="Disordered" evidence="11">
    <location>
        <begin position="1"/>
        <end position="24"/>
    </location>
</feature>
<feature type="domain" description="SF3 helicase" evidence="13">
    <location>
        <begin position="696"/>
        <end position="863"/>
    </location>
</feature>
<dbReference type="InterPro" id="IPR000605">
    <property type="entry name" value="Helicase_SF3_ssDNA/RNA_vir"/>
</dbReference>
<dbReference type="SUPFAM" id="SSF56672">
    <property type="entry name" value="DNA/RNA polymerases"/>
    <property type="match status" value="1"/>
</dbReference>
<name>A0A6M9Z7Q8_9VIRU</name>
<feature type="region of interest" description="Disordered" evidence="11">
    <location>
        <begin position="3244"/>
        <end position="3280"/>
    </location>
</feature>
<evidence type="ECO:0000256" key="3">
    <source>
        <dbReference type="ARBA" id="ARBA00022679"/>
    </source>
</evidence>
<comment type="subcellular location">
    <subcellularLocation>
        <location evidence="1">Virion</location>
    </subcellularLocation>
</comment>
<accession>A0A6M9Z7Q8</accession>
<keyword evidence="12" id="KW-0472">Membrane</keyword>
<dbReference type="GO" id="GO:0006508">
    <property type="term" value="P:proteolysis"/>
    <property type="evidence" value="ECO:0007669"/>
    <property type="project" value="UniProtKB-KW"/>
</dbReference>
<dbReference type="SUPFAM" id="SSF50494">
    <property type="entry name" value="Trypsin-like serine proteases"/>
    <property type="match status" value="1"/>
</dbReference>
<dbReference type="InterPro" id="IPR027417">
    <property type="entry name" value="P-loop_NTPase"/>
</dbReference>
<dbReference type="GO" id="GO:0044423">
    <property type="term" value="C:virion component"/>
    <property type="evidence" value="ECO:0007669"/>
    <property type="project" value="UniProtKB-KW"/>
</dbReference>
<sequence length="3280" mass="368108">MVPNRSKSARPLVPKPTTPTSKKNKNIKIENITDLSEIEVEIMDGAKHHSNIKLLLPPHAKGSVNRSELVGVLTDFRYSDIISTFNCIDKVLNTTKDYINTSDDYLCDSLSPFLGNFITPAASHFAKFEKNTSGILHRDDHYTAFFCGEDNVIAFETLPSRYVKTYCELNTMFSEKIVVICPISDQTSLKVRNTCGPLSIIVLLSGLEYTSEELIKYAFLEEPLPDEYPSEEPLSDEYLSDIIEEDDLHTIEQEPIRLYSESFDTIEVYKKNDIETTSSFVPQILVETSNDNTVVNEVELETETTLLKTENATNITDYQPLREELTEDQDYNTSDYDTPAGIPLSLVRKEGKIIDFNINTTSKPPSTRDPRNRIRVRDPKEEFMDNNATGFEKFTSFARFLNNMLSDLFPTDLSAVVVLSLGGILAGLIGLFIAIRDGVKRNVALITVSLAAIAFQLMSIIAYCDNMTFSFADSVDALVHVIKMLNPLSGSSDLDKTTKPEYLLESNPDAAQLLQYRQHFKQISDDERLITILHRFPPRLLTRDELRWVAQEDRKAVSQIDSDFLLSLADKALYPLALVISIFGIAGPFATQTWIKNLRSIFKKTKEDYQNIAEVKESLLNFFMPEKSHSHLIIRQRENNLLAIQPAIAEVILDQTKYANLLKCSADSKMLYNGIMSRDGKNEIYKSFTHSASLVESKLFEIRKVIDSGYGKQEPVAVHFFGELGIGKTTFILRTLVNDLAKRLSLPATTFNTRINADGFYSLYGGQTFAYIDEVGDRSDSSSVYDLINQIVSTGTVNIPSAFVKDQPFLSRFLFCISNFDLKTAASTSLKKPESVTALRSRFISVEISNPKVDANSVRGANPDWFKRENFIFNLHDNNLKQDVNGKKECISYDRLLDILAQSYELKLQTYRDHITSSGAHTQAAREPFAITIAGPQHSGKTTFAENFATRLGRIFNQPISRYDNTIPTEFEEGGIVFMNDVLTVSNKSTFNLHALESLGGHGVIINTTNVIRQQIPFYQFFLDFTLFKILIVANATYFEDYKFVIPPIYQKVFDNEGMYRRLGFAGSYYQSYGCVVDVTASTSVYVKTTSGFQYVLNKESYTSDSLEHELASLMDKHRSASNVQTLLTSRAEREDSDWHVYIRAKDIPQAVMMMRDPDIPKLLCSKPTDGKIAIRDMNTLSDSTFNPEILSEQIVNVDNFIERMSCFITYLSRKIPTLNIVVEVSNTFYWTKGSKIYTNYVKPKTTYREIEDHIIFNDKDETIITAKTFVDYYLDRNRNVPITTALLLDDMIVSLAIPKICENDIQAEIQKESDEIQIRAMDAWILEAKVFFKESVLFKVICVLITGLVTFTAGTLIYKTFSSTTKDKAQKQGRRNRKCFGTSKNTGKRYVIRESGVVYSDNENWNEALYADILDRDSGADSDNQDYSNKIMREEQRAYHQDAQFTKNVRLQPDYFDNLREYINSSNGYNTHVIIPRGSAYINQNIKFTKSGNNSDFFVMRCGSEIIFDNLRDLLTYDNNISSFGFSSFAEMRNYVRDIGTPFVVLSRGKVSNAYIGVTASDMNEILEGNVEYISTVIDRKINTNRLVNLDNGMLMPISINELRTKPEGRISGIREFSAAPRRYFEIITTPAKQQSIDFSYRKTTPLDNVIASIRKNAVRVRGPIGGLNGFFISEGIILTPGHILENIELEDVTVEEEFDGETKIYKPFSCSIDEDHDVCLLYVKGSHGHRSLMKYISDEPPSDLPCTTAIIGLAQEPTLFVNVKRPLRDILMADSPSSWERNNVYAGLLTCLPNQPLTANGDCGRPYINISGQDPKIFAIHIALQGASAIGYRLNKEWISQNLGAKQQGSLLRYDKPSFDGSKHLTLIGKSPRVIQSPNKPYAEPSDLANYLAEICPNMKCPAKVSLSECTPEEIEKLGVDASGKPDFYIGQIEQYNDLVKDFPLSDANDFVAGFYAQNKNAFDNNRAGHIANLDQVLNGFQDRDDPLCYHANPLNWNGSVGYEFRTKFPHIHTMGDLVDHEDGKATFKNTPEARFVVEKYIRHVVGAYNGIKEIDVMQDNLKQELRLSEKAYKQRVFTSCPKSLSMFVRTMTLRFASILTKYHLTMPYKIGVNSAAEWHTYAQQMECFAGKKGMGFGFDLSRCDKHITRQFFEVVLRGILEKLVESEHSKDRCNCRHTKEQHLAAIGIVIEQLYNNVIASQDMLYEKNRGNSSGSDLTIVINSIYIDYILFSWFKQQSKISRQFPPTWEAYQRLVFRMLCGDDGKIIVNGFYDFLNFKTFKTYMGEHGVEVDSPLKDGNDQPLYPMHEIPFISRGWCLTKRGLYIPKFKIEIISGLIYWAREHTLEHYEDILRQLSEFILPYGRKIYDTFYDGALSFVSDVGSSIIIPTYKEALLNAERQVHGLALSQMKVLEDQVSRKTNEIITNKMSVYEVENPECAPFVSFVGALAIKANPKIKETSSHYQKILATAEAFFTQPATKTTRSWKRSFTNVRYAEPLDQAVLISHTLQELVKHRIRTSPGTRYAFELKTLRALVRLIQSKNPIMAESQMDRQTQGSAIPQATQMENPGINAAINHTMNAHAPATMALPVEHLPQLATMLPGQGIPTMVNTPINNTMEDGPLIEARTTYLPTTLMSFGGIVEDFKDIAVGSYQVVEVLSVPVNTQQGTVIFKKSYGLDMLGGFARRWVNLHQRYSGPIQFKISIIASTITQGLLRIGYNQGENTPINIANSSKFGAVDFDLSKDNNDIFFTIRPTSDGKFFFRTDEDPGADQGFIFGLLLTQLTNNFSELGAIQIIIQSRLHPEFCVADPLEDGITPGPTTSNSLQQTITASGANQANSTLFIESRMYPKYPDTAAQTAMISLFDPTFTKRAAQRVVGIVTGIPNTGSTHTFTNSFGFTNTSVSVSGQPLKMEMNALDTSQAFASRYTSYAVPTQTMNWKYTNTGNPEETVPAVYKVLSTVMKGYITTFDQLSIELPNSVAALAGEEGEYVPFTANPDVPASTQITAVYVANTLDNKTLPGGYFTVEIGPVSTPSVSAAALAQNLNIIPRSDLGWVINNWCRANCPATGQIKITVSDPTFSQTILELLYRPTIGFLTTAPSAQAFTYLNANLSGYVFSTTTYADQTAVTLNNDFGGFASMGATSRANPQMFNILGGLLGGIGQGMQNNQNYNNQYNLQQLQGQQQLNNINAQGGYSLQNTALQGKNSLNNILQQGRNTAYNTNVQAYQQRQTSAFNQSLSNLGNNMMHSPQNNASARNPGPGPAPFSVDNTTGATCA</sequence>
<feature type="transmembrane region" description="Helical" evidence="12">
    <location>
        <begin position="442"/>
        <end position="463"/>
    </location>
</feature>
<dbReference type="InterPro" id="IPR029053">
    <property type="entry name" value="Viral_coat"/>
</dbReference>
<evidence type="ECO:0000256" key="2">
    <source>
        <dbReference type="ARBA" id="ARBA00022670"/>
    </source>
</evidence>